<evidence type="ECO:0000313" key="2">
    <source>
        <dbReference type="EMBL" id="MBB6012360.1"/>
    </source>
</evidence>
<feature type="signal peptide" evidence="1">
    <location>
        <begin position="1"/>
        <end position="24"/>
    </location>
</feature>
<comment type="caution">
    <text evidence="2">The sequence shown here is derived from an EMBL/GenBank/DDBJ whole genome shotgun (WGS) entry which is preliminary data.</text>
</comment>
<dbReference type="EMBL" id="JACHEU010000001">
    <property type="protein sequence ID" value="MBB6012360.1"/>
    <property type="molecule type" value="Genomic_DNA"/>
</dbReference>
<evidence type="ECO:0008006" key="4">
    <source>
        <dbReference type="Google" id="ProtNLM"/>
    </source>
</evidence>
<organism evidence="2 3">
    <name type="scientific">Aquamicrobium lusatiense</name>
    <dbReference type="NCBI Taxonomy" id="89772"/>
    <lineage>
        <taxon>Bacteria</taxon>
        <taxon>Pseudomonadati</taxon>
        <taxon>Pseudomonadota</taxon>
        <taxon>Alphaproteobacteria</taxon>
        <taxon>Hyphomicrobiales</taxon>
        <taxon>Phyllobacteriaceae</taxon>
        <taxon>Aquamicrobium</taxon>
    </lineage>
</organism>
<sequence>MQARHASPLARAALVLALAATGFASREAEAHRRFNPEEIKGIPIASLSHGQMAVIADYRSDIMKLAAQERQMDDTFVRLLNYGNIQYTYCLWGLVPGTLADEESPFNECAHAYLSAARELLSHMRETSANKEAVEDLVSRIDADMVRKESSFVLCQYSADTFDTASVVRPVWSDIPKHLPSLAAFSGLGLALAAAGMVLGKGRSRPDNHN</sequence>
<proteinExistence type="predicted"/>
<accession>A0A7W9VVM3</accession>
<keyword evidence="3" id="KW-1185">Reference proteome</keyword>
<dbReference type="Proteomes" id="UP000533306">
    <property type="component" value="Unassembled WGS sequence"/>
</dbReference>
<dbReference type="RefSeq" id="WP_183828628.1">
    <property type="nucleotide sequence ID" value="NZ_JACHEU010000001.1"/>
</dbReference>
<feature type="chain" id="PRO_5030828549" description="Transmembrane protein" evidence="1">
    <location>
        <begin position="25"/>
        <end position="210"/>
    </location>
</feature>
<reference evidence="2 3" key="1">
    <citation type="submission" date="2020-08" db="EMBL/GenBank/DDBJ databases">
        <title>Genomic Encyclopedia of Type Strains, Phase IV (KMG-IV): sequencing the most valuable type-strain genomes for metagenomic binning, comparative biology and taxonomic classification.</title>
        <authorList>
            <person name="Goeker M."/>
        </authorList>
    </citation>
    <scope>NUCLEOTIDE SEQUENCE [LARGE SCALE GENOMIC DNA]</scope>
    <source>
        <strain evidence="2 3">DSM 11099</strain>
    </source>
</reference>
<evidence type="ECO:0000313" key="3">
    <source>
        <dbReference type="Proteomes" id="UP000533306"/>
    </source>
</evidence>
<protein>
    <recommendedName>
        <fullName evidence="4">Transmembrane protein</fullName>
    </recommendedName>
</protein>
<name>A0A7W9VVM3_9HYPH</name>
<dbReference type="AlphaFoldDB" id="A0A7W9VVM3"/>
<keyword evidence="1" id="KW-0732">Signal</keyword>
<evidence type="ECO:0000256" key="1">
    <source>
        <dbReference type="SAM" id="SignalP"/>
    </source>
</evidence>
<gene>
    <name evidence="2" type="ORF">HNR59_001705</name>
</gene>